<gene>
    <name evidence="6" type="ORF">FIV46_09035</name>
</gene>
<dbReference type="SUPFAM" id="SSF53850">
    <property type="entry name" value="Periplasmic binding protein-like II"/>
    <property type="match status" value="1"/>
</dbReference>
<keyword evidence="4" id="KW-0804">Transcription</keyword>
<comment type="caution">
    <text evidence="6">The sequence shown here is derived from an EMBL/GenBank/DDBJ whole genome shotgun (WGS) entry which is preliminary data.</text>
</comment>
<dbReference type="Gene3D" id="3.40.190.290">
    <property type="match status" value="1"/>
</dbReference>
<accession>A0A501PI95</accession>
<dbReference type="PROSITE" id="PS50931">
    <property type="entry name" value="HTH_LYSR"/>
    <property type="match status" value="1"/>
</dbReference>
<keyword evidence="3" id="KW-0238">DNA-binding</keyword>
<dbReference type="RefSeq" id="WP_139940600.1">
    <property type="nucleotide sequence ID" value="NZ_JBHSYP010000027.1"/>
</dbReference>
<dbReference type="GO" id="GO:0003700">
    <property type="term" value="F:DNA-binding transcription factor activity"/>
    <property type="evidence" value="ECO:0007669"/>
    <property type="project" value="InterPro"/>
</dbReference>
<dbReference type="InterPro" id="IPR036388">
    <property type="entry name" value="WH-like_DNA-bd_sf"/>
</dbReference>
<sequence length="309" mass="34697">MTILIHDVDIKLLRVFYTIVQCGGFSLAQARLNVSQSSISTQMSKLETRLGFRLCERGHGIFRLTPEGEHVLKATERLLAALDDFSSELLESQKKPAGDLRIGLMDNMVSNPNSPLSNVLADVAEDAPDIHFNIHIGSVADLGERVLDSRLHLAISFSYRPIAGLSYTPLFTEEHQLYCGRAHPFFDRDDRTITIEELLEAKYAGWGNSAAIPDDDMPVAFTEVASSHNMEGLVYLVQSGHFVAFLPSHYAKRWVEKGEMRAVRPDILSHSVQFYLMLRDNDCHPLVVRCFLDYLANYISQQELSRAVG</sequence>
<dbReference type="CDD" id="cd05466">
    <property type="entry name" value="PBP2_LTTR_substrate"/>
    <property type="match status" value="1"/>
</dbReference>
<dbReference type="EMBL" id="VFIY01000008">
    <property type="protein sequence ID" value="TPD60190.1"/>
    <property type="molecule type" value="Genomic_DNA"/>
</dbReference>
<feature type="domain" description="HTH lysR-type" evidence="5">
    <location>
        <begin position="8"/>
        <end position="65"/>
    </location>
</feature>
<evidence type="ECO:0000256" key="1">
    <source>
        <dbReference type="ARBA" id="ARBA00009437"/>
    </source>
</evidence>
<dbReference type="Gene3D" id="1.10.10.10">
    <property type="entry name" value="Winged helix-like DNA-binding domain superfamily/Winged helix DNA-binding domain"/>
    <property type="match status" value="1"/>
</dbReference>
<dbReference type="PANTHER" id="PTHR30126">
    <property type="entry name" value="HTH-TYPE TRANSCRIPTIONAL REGULATOR"/>
    <property type="match status" value="1"/>
</dbReference>
<dbReference type="Pfam" id="PF03466">
    <property type="entry name" value="LysR_substrate"/>
    <property type="match status" value="1"/>
</dbReference>
<dbReference type="GO" id="GO:0000976">
    <property type="term" value="F:transcription cis-regulatory region binding"/>
    <property type="evidence" value="ECO:0007669"/>
    <property type="project" value="TreeGrafter"/>
</dbReference>
<evidence type="ECO:0000259" key="5">
    <source>
        <dbReference type="PROSITE" id="PS50931"/>
    </source>
</evidence>
<dbReference type="OrthoDB" id="7506954at2"/>
<comment type="similarity">
    <text evidence="1">Belongs to the LysR transcriptional regulatory family.</text>
</comment>
<evidence type="ECO:0000256" key="3">
    <source>
        <dbReference type="ARBA" id="ARBA00023125"/>
    </source>
</evidence>
<dbReference type="PANTHER" id="PTHR30126:SF98">
    <property type="entry name" value="HTH-TYPE TRANSCRIPTIONAL ACTIVATOR BAUR"/>
    <property type="match status" value="1"/>
</dbReference>
<organism evidence="6 7">
    <name type="scientific">Emcibacter nanhaiensis</name>
    <dbReference type="NCBI Taxonomy" id="1505037"/>
    <lineage>
        <taxon>Bacteria</taxon>
        <taxon>Pseudomonadati</taxon>
        <taxon>Pseudomonadota</taxon>
        <taxon>Alphaproteobacteria</taxon>
        <taxon>Emcibacterales</taxon>
        <taxon>Emcibacteraceae</taxon>
        <taxon>Emcibacter</taxon>
    </lineage>
</organism>
<dbReference type="PRINTS" id="PR00039">
    <property type="entry name" value="HTHLYSR"/>
</dbReference>
<dbReference type="Pfam" id="PF00126">
    <property type="entry name" value="HTH_1"/>
    <property type="match status" value="1"/>
</dbReference>
<dbReference type="InterPro" id="IPR000847">
    <property type="entry name" value="LysR_HTH_N"/>
</dbReference>
<proteinExistence type="inferred from homology"/>
<evidence type="ECO:0000313" key="6">
    <source>
        <dbReference type="EMBL" id="TPD60190.1"/>
    </source>
</evidence>
<dbReference type="InterPro" id="IPR036390">
    <property type="entry name" value="WH_DNA-bd_sf"/>
</dbReference>
<keyword evidence="7" id="KW-1185">Reference proteome</keyword>
<dbReference type="InterPro" id="IPR005119">
    <property type="entry name" value="LysR_subst-bd"/>
</dbReference>
<evidence type="ECO:0000256" key="4">
    <source>
        <dbReference type="ARBA" id="ARBA00023163"/>
    </source>
</evidence>
<evidence type="ECO:0000256" key="2">
    <source>
        <dbReference type="ARBA" id="ARBA00023015"/>
    </source>
</evidence>
<dbReference type="SUPFAM" id="SSF46785">
    <property type="entry name" value="Winged helix' DNA-binding domain"/>
    <property type="match status" value="1"/>
</dbReference>
<dbReference type="AlphaFoldDB" id="A0A501PI95"/>
<reference evidence="7" key="1">
    <citation type="submission" date="2019-06" db="EMBL/GenBank/DDBJ databases">
        <title>The complete genome of Emcibacter congregatus ZYLT.</title>
        <authorList>
            <person name="Zhao Z."/>
        </authorList>
    </citation>
    <scope>NUCLEOTIDE SEQUENCE [LARGE SCALE GENOMIC DNA]</scope>
    <source>
        <strain evidence="7">MCCC 1A06723</strain>
    </source>
</reference>
<evidence type="ECO:0000313" key="7">
    <source>
        <dbReference type="Proteomes" id="UP000319148"/>
    </source>
</evidence>
<dbReference type="Proteomes" id="UP000319148">
    <property type="component" value="Unassembled WGS sequence"/>
</dbReference>
<protein>
    <submittedName>
        <fullName evidence="6">LysR family transcriptional regulator</fullName>
    </submittedName>
</protein>
<name>A0A501PI95_9PROT</name>
<keyword evidence="2" id="KW-0805">Transcription regulation</keyword>